<dbReference type="AlphaFoldDB" id="A0A177EX52"/>
<comment type="caution">
    <text evidence="3">The sequence shown here is derived from an EMBL/GenBank/DDBJ whole genome shotgun (WGS) entry which is preliminary data.</text>
</comment>
<feature type="compositionally biased region" description="Polar residues" evidence="2">
    <location>
        <begin position="460"/>
        <end position="486"/>
    </location>
</feature>
<protein>
    <submittedName>
        <fullName evidence="3">Uncharacterized protein</fullName>
    </submittedName>
</protein>
<feature type="compositionally biased region" description="Polar residues" evidence="2">
    <location>
        <begin position="296"/>
        <end position="311"/>
    </location>
</feature>
<feature type="region of interest" description="Disordered" evidence="2">
    <location>
        <begin position="546"/>
        <end position="623"/>
    </location>
</feature>
<gene>
    <name evidence="3" type="ORF">AYO21_09183</name>
</gene>
<accession>A0A177EX52</accession>
<feature type="coiled-coil region" evidence="1">
    <location>
        <begin position="400"/>
        <end position="434"/>
    </location>
</feature>
<feature type="compositionally biased region" description="Polar residues" evidence="2">
    <location>
        <begin position="504"/>
        <end position="515"/>
    </location>
</feature>
<evidence type="ECO:0000256" key="2">
    <source>
        <dbReference type="SAM" id="MobiDB-lite"/>
    </source>
</evidence>
<proteinExistence type="predicted"/>
<feature type="region of interest" description="Disordered" evidence="2">
    <location>
        <begin position="85"/>
        <end position="140"/>
    </location>
</feature>
<dbReference type="RefSeq" id="XP_022508575.1">
    <property type="nucleotide sequence ID" value="XM_022659121.1"/>
</dbReference>
<feature type="region of interest" description="Disordered" evidence="2">
    <location>
        <begin position="459"/>
        <end position="490"/>
    </location>
</feature>
<evidence type="ECO:0000313" key="4">
    <source>
        <dbReference type="Proteomes" id="UP000077002"/>
    </source>
</evidence>
<feature type="compositionally biased region" description="Polar residues" evidence="2">
    <location>
        <begin position="215"/>
        <end position="225"/>
    </location>
</feature>
<feature type="region of interest" description="Disordered" evidence="2">
    <location>
        <begin position="504"/>
        <end position="529"/>
    </location>
</feature>
<evidence type="ECO:0000313" key="3">
    <source>
        <dbReference type="EMBL" id="OAG36623.1"/>
    </source>
</evidence>
<organism evidence="3 4">
    <name type="scientific">Fonsecaea monophora</name>
    <dbReference type="NCBI Taxonomy" id="254056"/>
    <lineage>
        <taxon>Eukaryota</taxon>
        <taxon>Fungi</taxon>
        <taxon>Dikarya</taxon>
        <taxon>Ascomycota</taxon>
        <taxon>Pezizomycotina</taxon>
        <taxon>Eurotiomycetes</taxon>
        <taxon>Chaetothyriomycetidae</taxon>
        <taxon>Chaetothyriales</taxon>
        <taxon>Herpotrichiellaceae</taxon>
        <taxon>Fonsecaea</taxon>
    </lineage>
</organism>
<name>A0A177EX52_9EURO</name>
<feature type="compositionally biased region" description="Basic and acidic residues" evidence="2">
    <location>
        <begin position="115"/>
        <end position="126"/>
    </location>
</feature>
<feature type="region of interest" description="Disordered" evidence="2">
    <location>
        <begin position="276"/>
        <end position="367"/>
    </location>
</feature>
<evidence type="ECO:0000256" key="1">
    <source>
        <dbReference type="SAM" id="Coils"/>
    </source>
</evidence>
<dbReference type="OrthoDB" id="4158135at2759"/>
<feature type="compositionally biased region" description="Acidic residues" evidence="2">
    <location>
        <begin position="563"/>
        <end position="573"/>
    </location>
</feature>
<dbReference type="Proteomes" id="UP000077002">
    <property type="component" value="Unassembled WGS sequence"/>
</dbReference>
<dbReference type="GeneID" id="34604321"/>
<keyword evidence="1" id="KW-0175">Coiled coil</keyword>
<sequence length="623" mass="68517">MAKAKEFFRAAKTKLSSAFHIFKREHPYQHQGNNSFTCFVQQGTEVSSNDSGVEQLVQQDNPSVPTQGQSTLRYVISNYMEGSSEADYDSNLDSAGQLSEKGRGRFDNNPALRPLKSEVTETKLSELPESEESPIGSALAPTSANILGTSEVSGQETNASTWNLLLGQTLRRHRHRRSLSDWLEEQVFEPRPTNPDLTEADSRGMDISEAPPSSRHLSSGNSSADTFGRWRRRRPDDGLAPTGVPDPFVKHQPTAEQRGLPAMTLDELNHETPSRWSADFDKFSSDGQQRKVARTASGNFSLRPQQYSLKTPPQRPRTEEINVRKNRERTKFAADTSKVSEEAENVATNNTNADKGNGDSGQPASFQPGAAVLGAQTAMESMHRSFWQVDAALRQLSLENQTHQKNMRTVLDRNQALEQELERAHAVVREKDAELELLRRVIGNVAHALLAFPIPGVPGQAQQKSQGGSVSPPSASKLSEPQTPANQALRDYSRGYTMRKLSTGSVNTDAANTHQKASDEAGSVVHHEVTDPGFGFDVAYQESETSDMYGGDDYVLENKGTDEEYDGEDEGEKDDGASGTPLSSSEQAAQPESLDHQETPLQSSLGDSVLGSLPRLRPRNWNW</sequence>
<reference evidence="3 4" key="1">
    <citation type="submission" date="2016-03" db="EMBL/GenBank/DDBJ databases">
        <title>Draft genome sequence of the Fonsecaea monophora CBS 269.37.</title>
        <authorList>
            <person name="Bombassaro A."/>
            <person name="Vinicius W.A."/>
            <person name="De Hoog S."/>
            <person name="Sun J."/>
            <person name="Souza E.M."/>
            <person name="Raittz R.T."/>
            <person name="Costa F."/>
            <person name="Leao A.C."/>
            <person name="Tadra-Sfeir M.Z."/>
            <person name="Baura V."/>
            <person name="Balsanelli E."/>
            <person name="Pedrosa F.O."/>
            <person name="Moreno L.F."/>
            <person name="Steffens M.B."/>
            <person name="Xi L."/>
            <person name="Bocca A.L."/>
            <person name="Felipe M.S."/>
            <person name="Teixeira M."/>
            <person name="Telles Filho F.Q."/>
            <person name="Azevedo C.M."/>
            <person name="Gomes R."/>
            <person name="Vicente V.A."/>
        </authorList>
    </citation>
    <scope>NUCLEOTIDE SEQUENCE [LARGE SCALE GENOMIC DNA]</scope>
    <source>
        <strain evidence="3 4">CBS 269.37</strain>
    </source>
</reference>
<dbReference type="EMBL" id="LVKK01000087">
    <property type="protein sequence ID" value="OAG36623.1"/>
    <property type="molecule type" value="Genomic_DNA"/>
</dbReference>
<feature type="region of interest" description="Disordered" evidence="2">
    <location>
        <begin position="190"/>
        <end position="252"/>
    </location>
</feature>
<feature type="compositionally biased region" description="Basic and acidic residues" evidence="2">
    <location>
        <begin position="316"/>
        <end position="332"/>
    </location>
</feature>
<keyword evidence="4" id="KW-1185">Reference proteome</keyword>
<feature type="compositionally biased region" description="Polar residues" evidence="2">
    <location>
        <begin position="580"/>
        <end position="590"/>
    </location>
</feature>